<reference evidence="1 2" key="1">
    <citation type="submission" date="2019-04" db="EMBL/GenBank/DDBJ databases">
        <title>An improved genome assembly and genetic linkage map for asparagus bean, Vigna unguiculata ssp. sesquipedialis.</title>
        <authorList>
            <person name="Xia Q."/>
            <person name="Zhang R."/>
            <person name="Dong Y."/>
        </authorList>
    </citation>
    <scope>NUCLEOTIDE SEQUENCE [LARGE SCALE GENOMIC DNA]</scope>
    <source>
        <tissue evidence="1">Leaf</tissue>
    </source>
</reference>
<dbReference type="Proteomes" id="UP000501690">
    <property type="component" value="Linkage Group LG11"/>
</dbReference>
<dbReference type="AlphaFoldDB" id="A0A4D6NMG8"/>
<proteinExistence type="predicted"/>
<organism evidence="1 2">
    <name type="scientific">Vigna unguiculata</name>
    <name type="common">Cowpea</name>
    <dbReference type="NCBI Taxonomy" id="3917"/>
    <lineage>
        <taxon>Eukaryota</taxon>
        <taxon>Viridiplantae</taxon>
        <taxon>Streptophyta</taxon>
        <taxon>Embryophyta</taxon>
        <taxon>Tracheophyta</taxon>
        <taxon>Spermatophyta</taxon>
        <taxon>Magnoliopsida</taxon>
        <taxon>eudicotyledons</taxon>
        <taxon>Gunneridae</taxon>
        <taxon>Pentapetalae</taxon>
        <taxon>rosids</taxon>
        <taxon>fabids</taxon>
        <taxon>Fabales</taxon>
        <taxon>Fabaceae</taxon>
        <taxon>Papilionoideae</taxon>
        <taxon>50 kb inversion clade</taxon>
        <taxon>NPAAA clade</taxon>
        <taxon>indigoferoid/millettioid clade</taxon>
        <taxon>Phaseoleae</taxon>
        <taxon>Vigna</taxon>
    </lineage>
</organism>
<accession>A0A4D6NMG8</accession>
<gene>
    <name evidence="1" type="ORF">DEO72_LG11g1180</name>
</gene>
<sequence length="126" mass="13959">MHQAFGLGSLRTEAIKAVKIPNSRAPTTIHRLPQVSSLCANLSALPPPPRSTSFADQHPPSIVVHRRLRRAVQVHRLQITSRRGGSHEWRFTGWCRRTHKGCVNWSTQRKQSMGSPPYSCGGNGGC</sequence>
<evidence type="ECO:0000313" key="1">
    <source>
        <dbReference type="EMBL" id="QCE14182.1"/>
    </source>
</evidence>
<name>A0A4D6NMG8_VIGUN</name>
<dbReference type="EMBL" id="CP039355">
    <property type="protein sequence ID" value="QCE14182.1"/>
    <property type="molecule type" value="Genomic_DNA"/>
</dbReference>
<keyword evidence="2" id="KW-1185">Reference proteome</keyword>
<protein>
    <submittedName>
        <fullName evidence="1">Uncharacterized protein</fullName>
    </submittedName>
</protein>
<evidence type="ECO:0000313" key="2">
    <source>
        <dbReference type="Proteomes" id="UP000501690"/>
    </source>
</evidence>